<dbReference type="SUPFAM" id="SSF54427">
    <property type="entry name" value="NTF2-like"/>
    <property type="match status" value="1"/>
</dbReference>
<sequence length="135" mass="14549">MRRMLGVLVVLAGLAGSAAKADDAADIAAVIGDQMQAFTARDLDRAFSHASPTIKGLFGDPANFGRMVAQGYPTVWDNSRTRFMELREVGGALWQRVEVTGADGAVRYYDYQMIQTGEGWQINAVQPVELPGTGV</sequence>
<dbReference type="InterPro" id="IPR032347">
    <property type="entry name" value="DUF4864"/>
</dbReference>
<dbReference type="Proteomes" id="UP000826300">
    <property type="component" value="Chromosome"/>
</dbReference>
<accession>A0A8G0ZSU0</accession>
<reference evidence="2" key="1">
    <citation type="submission" date="2021-02" db="EMBL/GenBank/DDBJ databases">
        <title>Rhodobacter shimadae sp. nov., an aerobic anoxygenic phototrophic bacterium isolated from a hot spring.</title>
        <authorList>
            <person name="Muramatsu S."/>
            <person name="Haruta S."/>
            <person name="Hirose S."/>
            <person name="Hanada S."/>
        </authorList>
    </citation>
    <scope>NUCLEOTIDE SEQUENCE</scope>
    <source>
        <strain evidence="2">N10</strain>
    </source>
</reference>
<keyword evidence="1" id="KW-0732">Signal</keyword>
<organism evidence="2 3">
    <name type="scientific">Neotabrizicola shimadae</name>
    <dbReference type="NCBI Taxonomy" id="2807096"/>
    <lineage>
        <taxon>Bacteria</taxon>
        <taxon>Pseudomonadati</taxon>
        <taxon>Pseudomonadota</taxon>
        <taxon>Alphaproteobacteria</taxon>
        <taxon>Rhodobacterales</taxon>
        <taxon>Paracoccaceae</taxon>
        <taxon>Neotabrizicola</taxon>
    </lineage>
</organism>
<dbReference type="RefSeq" id="WP_220662030.1">
    <property type="nucleotide sequence ID" value="NZ_CP069370.1"/>
</dbReference>
<dbReference type="Pfam" id="PF16156">
    <property type="entry name" value="DUF4864"/>
    <property type="match status" value="1"/>
</dbReference>
<dbReference type="EMBL" id="CP069370">
    <property type="protein sequence ID" value="QYZ69814.1"/>
    <property type="molecule type" value="Genomic_DNA"/>
</dbReference>
<keyword evidence="3" id="KW-1185">Reference proteome</keyword>
<dbReference type="KEGG" id="nsm:JO391_19300"/>
<proteinExistence type="predicted"/>
<evidence type="ECO:0000313" key="2">
    <source>
        <dbReference type="EMBL" id="QYZ69814.1"/>
    </source>
</evidence>
<name>A0A8G0ZSU0_9RHOB</name>
<evidence type="ECO:0000256" key="1">
    <source>
        <dbReference type="SAM" id="SignalP"/>
    </source>
</evidence>
<feature type="signal peptide" evidence="1">
    <location>
        <begin position="1"/>
        <end position="21"/>
    </location>
</feature>
<dbReference type="AlphaFoldDB" id="A0A8G0ZSU0"/>
<protein>
    <submittedName>
        <fullName evidence="2">DUF4864 domain-containing protein</fullName>
    </submittedName>
</protein>
<dbReference type="InterPro" id="IPR032710">
    <property type="entry name" value="NTF2-like_dom_sf"/>
</dbReference>
<evidence type="ECO:0000313" key="3">
    <source>
        <dbReference type="Proteomes" id="UP000826300"/>
    </source>
</evidence>
<feature type="chain" id="PRO_5034515971" evidence="1">
    <location>
        <begin position="22"/>
        <end position="135"/>
    </location>
</feature>
<gene>
    <name evidence="2" type="ORF">JO391_19300</name>
</gene>